<dbReference type="PANTHER" id="PTHR43649">
    <property type="entry name" value="ARABINOSE-BINDING PROTEIN-RELATED"/>
    <property type="match status" value="1"/>
</dbReference>
<organism evidence="8 9">
    <name type="scientific">Legionella septentrionalis</name>
    <dbReference type="NCBI Taxonomy" id="2498109"/>
    <lineage>
        <taxon>Bacteria</taxon>
        <taxon>Pseudomonadati</taxon>
        <taxon>Pseudomonadota</taxon>
        <taxon>Gammaproteobacteria</taxon>
        <taxon>Legionellales</taxon>
        <taxon>Legionellaceae</taxon>
        <taxon>Legionella</taxon>
    </lineage>
</organism>
<comment type="subunit">
    <text evidence="3">The complex is composed of two ATP-binding proteins (UgpC), two transmembrane proteins (UgpA and UgpE) and a solute-binding protein (UgpB).</text>
</comment>
<accession>A0A3S0V5Z7</accession>
<evidence type="ECO:0000256" key="4">
    <source>
        <dbReference type="ARBA" id="ARBA00017470"/>
    </source>
</evidence>
<keyword evidence="9" id="KW-1185">Reference proteome</keyword>
<dbReference type="RefSeq" id="WP_127057180.1">
    <property type="nucleotide sequence ID" value="NZ_RZGR01000007.1"/>
</dbReference>
<sequence>MIFRLLFISWLCFSALVTWAKEKPVEIILWHSFAGQLGHEVQQLVSRFNKSQEEYQVKPVYKGDYLETLTSFAAAFRAKQPPALVQVFEVGMPTMLSPRGIIKPLHELMAEQKMNLPLESFYPAIRTYYSENGHLKAMPFNSSVPVIFYNADALAKAGYSNQPFPKTWEELELLAADLRKAGYPCAFTSAHPAWVLIESFAAIHGLPMLTEDNTQAVYNQKPMIEHLERLLRWQQAHYFEYGGRGDDPTILFTSGRCPLFSQSSGGYNSLKSMVSFPMGIAPLPLDQKISPVRFNNVTGGAALWAVAGHSSAVYQGVAAFFVFLAKPDVQQTWHNNTGYLPLGVNGVYKSLAQGSQHPSLALAQMEFTAVPRPPLRIQMQIRRINDEALEGIFAGLKSPKAALDEAVARATHASVRFRRNTTIE</sequence>
<dbReference type="InterPro" id="IPR006059">
    <property type="entry name" value="SBP"/>
</dbReference>
<evidence type="ECO:0000256" key="1">
    <source>
        <dbReference type="ARBA" id="ARBA00004418"/>
    </source>
</evidence>
<dbReference type="PROSITE" id="PS01037">
    <property type="entry name" value="SBP_BACTERIAL_1"/>
    <property type="match status" value="1"/>
</dbReference>
<keyword evidence="6" id="KW-0732">Signal</keyword>
<evidence type="ECO:0000256" key="7">
    <source>
        <dbReference type="ARBA" id="ARBA00022764"/>
    </source>
</evidence>
<comment type="subcellular location">
    <subcellularLocation>
        <location evidence="1">Periplasm</location>
    </subcellularLocation>
</comment>
<dbReference type="PANTHER" id="PTHR43649:SF31">
    <property type="entry name" value="SN-GLYCEROL-3-PHOSPHATE-BINDING PERIPLASMIC PROTEIN UGPB"/>
    <property type="match status" value="1"/>
</dbReference>
<dbReference type="EMBL" id="RZGR01000007">
    <property type="protein sequence ID" value="RUQ89477.1"/>
    <property type="molecule type" value="Genomic_DNA"/>
</dbReference>
<dbReference type="GO" id="GO:0055085">
    <property type="term" value="P:transmembrane transport"/>
    <property type="evidence" value="ECO:0007669"/>
    <property type="project" value="InterPro"/>
</dbReference>
<comment type="similarity">
    <text evidence="2">Belongs to the bacterial solute-binding protein 1 family.</text>
</comment>
<protein>
    <recommendedName>
        <fullName evidence="4">sn-glycerol-3-phosphate-binding periplasmic protein UgpB</fullName>
    </recommendedName>
</protein>
<evidence type="ECO:0000256" key="6">
    <source>
        <dbReference type="ARBA" id="ARBA00022729"/>
    </source>
</evidence>
<dbReference type="GO" id="GO:0042597">
    <property type="term" value="C:periplasmic space"/>
    <property type="evidence" value="ECO:0007669"/>
    <property type="project" value="UniProtKB-SubCell"/>
</dbReference>
<evidence type="ECO:0000256" key="2">
    <source>
        <dbReference type="ARBA" id="ARBA00008520"/>
    </source>
</evidence>
<comment type="caution">
    <text evidence="8">The sequence shown here is derived from an EMBL/GenBank/DDBJ whole genome shotgun (WGS) entry which is preliminary data.</text>
</comment>
<dbReference type="InterPro" id="IPR050490">
    <property type="entry name" value="Bact_solute-bd_prot1"/>
</dbReference>
<dbReference type="Proteomes" id="UP000288012">
    <property type="component" value="Unassembled WGS sequence"/>
</dbReference>
<gene>
    <name evidence="8" type="ORF">EKM59_03505</name>
</gene>
<dbReference type="CDD" id="cd14748">
    <property type="entry name" value="PBP2_UgpB"/>
    <property type="match status" value="1"/>
</dbReference>
<reference evidence="8 9" key="1">
    <citation type="submission" date="2018-12" db="EMBL/GenBank/DDBJ databases">
        <title>Legionella sp,whole genome shotgun sequence.</title>
        <authorList>
            <person name="Wu H."/>
        </authorList>
    </citation>
    <scope>NUCLEOTIDE SEQUENCE [LARGE SCALE GENOMIC DNA]</scope>
    <source>
        <strain evidence="9">km714</strain>
    </source>
</reference>
<dbReference type="SUPFAM" id="SSF53850">
    <property type="entry name" value="Periplasmic binding protein-like II"/>
    <property type="match status" value="1"/>
</dbReference>
<evidence type="ECO:0000313" key="8">
    <source>
        <dbReference type="EMBL" id="RUQ89477.1"/>
    </source>
</evidence>
<dbReference type="Pfam" id="PF13416">
    <property type="entry name" value="SBP_bac_8"/>
    <property type="match status" value="1"/>
</dbReference>
<evidence type="ECO:0000256" key="5">
    <source>
        <dbReference type="ARBA" id="ARBA00022448"/>
    </source>
</evidence>
<proteinExistence type="inferred from homology"/>
<name>A0A3S0V5Z7_9GAMM</name>
<keyword evidence="7" id="KW-0574">Periplasm</keyword>
<keyword evidence="5" id="KW-0813">Transport</keyword>
<dbReference type="InterPro" id="IPR006061">
    <property type="entry name" value="SBP_1_CS"/>
</dbReference>
<evidence type="ECO:0000256" key="3">
    <source>
        <dbReference type="ARBA" id="ARBA00011557"/>
    </source>
</evidence>
<dbReference type="Gene3D" id="3.40.190.10">
    <property type="entry name" value="Periplasmic binding protein-like II"/>
    <property type="match status" value="2"/>
</dbReference>
<dbReference type="AlphaFoldDB" id="A0A3S0V5Z7"/>
<evidence type="ECO:0000313" key="9">
    <source>
        <dbReference type="Proteomes" id="UP000288012"/>
    </source>
</evidence>